<dbReference type="Pfam" id="PF23598">
    <property type="entry name" value="LRR_14"/>
    <property type="match status" value="1"/>
</dbReference>
<evidence type="ECO:0000256" key="1">
    <source>
        <dbReference type="ARBA" id="ARBA00008894"/>
    </source>
</evidence>
<gene>
    <name evidence="10" type="ORF">C2S53_015028</name>
</gene>
<dbReference type="InterPro" id="IPR055414">
    <property type="entry name" value="LRR_R13L4/SHOC2-like"/>
</dbReference>
<protein>
    <submittedName>
        <fullName evidence="10">Uncharacterized protein</fullName>
    </submittedName>
</protein>
<dbReference type="InterPro" id="IPR032675">
    <property type="entry name" value="LRR_dom_sf"/>
</dbReference>
<reference evidence="10 11" key="1">
    <citation type="journal article" date="2021" name="Nat. Commun.">
        <title>Incipient diploidization of the medicinal plant Perilla within 10,000 years.</title>
        <authorList>
            <person name="Zhang Y."/>
            <person name="Shen Q."/>
            <person name="Leng L."/>
            <person name="Zhang D."/>
            <person name="Chen S."/>
            <person name="Shi Y."/>
            <person name="Ning Z."/>
            <person name="Chen S."/>
        </authorList>
    </citation>
    <scope>NUCLEOTIDE SEQUENCE [LARGE SCALE GENOMIC DNA]</scope>
    <source>
        <strain evidence="11">cv. PC099</strain>
    </source>
</reference>
<keyword evidence="5" id="KW-0611">Plant defense</keyword>
<evidence type="ECO:0000256" key="5">
    <source>
        <dbReference type="ARBA" id="ARBA00022821"/>
    </source>
</evidence>
<accession>A0AAD4P830</accession>
<dbReference type="SUPFAM" id="SSF52540">
    <property type="entry name" value="P-loop containing nucleoside triphosphate hydrolases"/>
    <property type="match status" value="1"/>
</dbReference>
<dbReference type="GO" id="GO:0005524">
    <property type="term" value="F:ATP binding"/>
    <property type="evidence" value="ECO:0007669"/>
    <property type="project" value="UniProtKB-KW"/>
</dbReference>
<keyword evidence="6" id="KW-0067">ATP-binding</keyword>
<dbReference type="InterPro" id="IPR002182">
    <property type="entry name" value="NB-ARC"/>
</dbReference>
<evidence type="ECO:0000313" key="11">
    <source>
        <dbReference type="Proteomes" id="UP001190926"/>
    </source>
</evidence>
<dbReference type="Gene3D" id="3.80.10.10">
    <property type="entry name" value="Ribonuclease Inhibitor"/>
    <property type="match status" value="1"/>
</dbReference>
<dbReference type="EMBL" id="SDAM02000105">
    <property type="protein sequence ID" value="KAH6829736.1"/>
    <property type="molecule type" value="Genomic_DNA"/>
</dbReference>
<evidence type="ECO:0000259" key="8">
    <source>
        <dbReference type="Pfam" id="PF18052"/>
    </source>
</evidence>
<evidence type="ECO:0000256" key="4">
    <source>
        <dbReference type="ARBA" id="ARBA00022741"/>
    </source>
</evidence>
<name>A0AAD4P830_PERFH</name>
<dbReference type="PANTHER" id="PTHR15140">
    <property type="entry name" value="TUBULIN-SPECIFIC CHAPERONE E"/>
    <property type="match status" value="1"/>
</dbReference>
<evidence type="ECO:0000256" key="2">
    <source>
        <dbReference type="ARBA" id="ARBA00022614"/>
    </source>
</evidence>
<dbReference type="Proteomes" id="UP001190926">
    <property type="component" value="Unassembled WGS sequence"/>
</dbReference>
<dbReference type="Gene3D" id="3.40.50.300">
    <property type="entry name" value="P-loop containing nucleotide triphosphate hydrolases"/>
    <property type="match status" value="1"/>
</dbReference>
<feature type="domain" description="Disease resistance N-terminal" evidence="8">
    <location>
        <begin position="6"/>
        <end position="88"/>
    </location>
</feature>
<dbReference type="CDD" id="cd14798">
    <property type="entry name" value="RX-CC_like"/>
    <property type="match status" value="1"/>
</dbReference>
<evidence type="ECO:0000259" key="9">
    <source>
        <dbReference type="Pfam" id="PF23598"/>
    </source>
</evidence>
<dbReference type="GO" id="GO:0006952">
    <property type="term" value="P:defense response"/>
    <property type="evidence" value="ECO:0007669"/>
    <property type="project" value="UniProtKB-KW"/>
</dbReference>
<dbReference type="Pfam" id="PF18052">
    <property type="entry name" value="Rx_N"/>
    <property type="match status" value="1"/>
</dbReference>
<dbReference type="PANTHER" id="PTHR15140:SF56">
    <property type="entry name" value="NB-ARC DOMAIN-CONTAINING PROTEIN"/>
    <property type="match status" value="1"/>
</dbReference>
<dbReference type="GO" id="GO:0051707">
    <property type="term" value="P:response to other organism"/>
    <property type="evidence" value="ECO:0007669"/>
    <property type="project" value="UniProtKB-ARBA"/>
</dbReference>
<dbReference type="InterPro" id="IPR027417">
    <property type="entry name" value="P-loop_NTPase"/>
</dbReference>
<keyword evidence="11" id="KW-1185">Reference proteome</keyword>
<dbReference type="GO" id="GO:0043531">
    <property type="term" value="F:ADP binding"/>
    <property type="evidence" value="ECO:0007669"/>
    <property type="project" value="InterPro"/>
</dbReference>
<proteinExistence type="inferred from homology"/>
<dbReference type="PRINTS" id="PR00364">
    <property type="entry name" value="DISEASERSIST"/>
</dbReference>
<feature type="domain" description="Disease resistance R13L4/SHOC-2-like LRR" evidence="9">
    <location>
        <begin position="272"/>
        <end position="597"/>
    </location>
</feature>
<evidence type="ECO:0000256" key="6">
    <source>
        <dbReference type="ARBA" id="ARBA00022840"/>
    </source>
</evidence>
<sequence>MADASVESLIEYLHQIQIHQADLISNAKDLVDIDKLENDLRLIKAFIEKRRQDGGVRLLLRQIRDVVYGVEDIINASMTEAADANSENYFLRAFQTSEMLRSICQQIDSISADIKDKYVGTNWIDFTSLGVGDERPILSKAPRRQLNVVGVEDEAKNLIERLTKEAEHLDIVTVIGVAGLGKTTLAWKVFGDPAIKYEFPTRIWIYVSGHFTKKDIFLSILREFMRLPEVVCADRGFEPPLVSDARNCHRLCVHSDADTLDFLSSKPYGPRIRSFICFSKDEINLPLQKISAIPAAFKLLRVLEAAPIKFTKVPRNLYHLIHLKYIAISFSLSILPAAFSKFWNIQTLVVNTTSYTLEVKADIWNMIQLRHFKTNASATLPSSTEGGKSEKLQTLGTISPQSCSEEVFNKASNLKKLSIRGQLSSLLDGNNGSFGSLKKLVNLEKLKLLNGVFYSIEEGQLPGLPPASEFPPKLRSLTLSNTFLEWSHMSILGSLKKLEVLKLKDYAFVGEKWEATDGGFRSLEVLHIGCTNLVNWKASSHHFPKLRWLELRNCEELCEVPIELADIPSLQILGLYRTTTAAASAVKVEEVKRNLAQQSSGANAFELSIFPPNDS</sequence>
<organism evidence="10 11">
    <name type="scientific">Perilla frutescens var. hirtella</name>
    <name type="common">Perilla citriodora</name>
    <name type="synonym">Perilla setoyensis</name>
    <dbReference type="NCBI Taxonomy" id="608512"/>
    <lineage>
        <taxon>Eukaryota</taxon>
        <taxon>Viridiplantae</taxon>
        <taxon>Streptophyta</taxon>
        <taxon>Embryophyta</taxon>
        <taxon>Tracheophyta</taxon>
        <taxon>Spermatophyta</taxon>
        <taxon>Magnoliopsida</taxon>
        <taxon>eudicotyledons</taxon>
        <taxon>Gunneridae</taxon>
        <taxon>Pentapetalae</taxon>
        <taxon>asterids</taxon>
        <taxon>lamiids</taxon>
        <taxon>Lamiales</taxon>
        <taxon>Lamiaceae</taxon>
        <taxon>Nepetoideae</taxon>
        <taxon>Elsholtzieae</taxon>
        <taxon>Perilla</taxon>
    </lineage>
</organism>
<dbReference type="InterPro" id="IPR038005">
    <property type="entry name" value="RX-like_CC"/>
</dbReference>
<dbReference type="InterPro" id="IPR041118">
    <property type="entry name" value="Rx_N"/>
</dbReference>
<dbReference type="Gene3D" id="1.20.5.4130">
    <property type="match status" value="1"/>
</dbReference>
<dbReference type="SUPFAM" id="SSF52058">
    <property type="entry name" value="L domain-like"/>
    <property type="match status" value="1"/>
</dbReference>
<comment type="caution">
    <text evidence="10">The sequence shown here is derived from an EMBL/GenBank/DDBJ whole genome shotgun (WGS) entry which is preliminary data.</text>
</comment>
<feature type="domain" description="NB-ARC" evidence="7">
    <location>
        <begin position="152"/>
        <end position="225"/>
    </location>
</feature>
<dbReference type="Pfam" id="PF00931">
    <property type="entry name" value="NB-ARC"/>
    <property type="match status" value="1"/>
</dbReference>
<keyword evidence="2" id="KW-0433">Leucine-rich repeat</keyword>
<dbReference type="AlphaFoldDB" id="A0AAD4P830"/>
<keyword evidence="4" id="KW-0547">Nucleotide-binding</keyword>
<evidence type="ECO:0000259" key="7">
    <source>
        <dbReference type="Pfam" id="PF00931"/>
    </source>
</evidence>
<keyword evidence="3" id="KW-0677">Repeat</keyword>
<evidence type="ECO:0000313" key="10">
    <source>
        <dbReference type="EMBL" id="KAH6829736.1"/>
    </source>
</evidence>
<evidence type="ECO:0000256" key="3">
    <source>
        <dbReference type="ARBA" id="ARBA00022737"/>
    </source>
</evidence>
<comment type="similarity">
    <text evidence="1">Belongs to the disease resistance NB-LRR family.</text>
</comment>